<accession>A0ABN8P3C4</accession>
<protein>
    <recommendedName>
        <fullName evidence="8">Bcl-2 Bcl-2 homology region 1-3 domain-containing protein</fullName>
    </recommendedName>
</protein>
<evidence type="ECO:0000256" key="3">
    <source>
        <dbReference type="ARBA" id="ARBA00022692"/>
    </source>
</evidence>
<feature type="domain" description="Bcl-2 Bcl-2 homology region 1-3" evidence="8">
    <location>
        <begin position="45"/>
        <end position="142"/>
    </location>
</feature>
<keyword evidence="5 7" id="KW-1133">Transmembrane helix</keyword>
<evidence type="ECO:0000256" key="7">
    <source>
        <dbReference type="SAM" id="Phobius"/>
    </source>
</evidence>
<dbReference type="Pfam" id="PF00452">
    <property type="entry name" value="Bcl-2"/>
    <property type="match status" value="1"/>
</dbReference>
<evidence type="ECO:0000259" key="8">
    <source>
        <dbReference type="SMART" id="SM00337"/>
    </source>
</evidence>
<evidence type="ECO:0000256" key="6">
    <source>
        <dbReference type="ARBA" id="ARBA00023136"/>
    </source>
</evidence>
<dbReference type="PANTHER" id="PTHR11256">
    <property type="entry name" value="BCL-2 RELATED"/>
    <property type="match status" value="1"/>
</dbReference>
<proteinExistence type="inferred from homology"/>
<dbReference type="InterPro" id="IPR002475">
    <property type="entry name" value="Bcl2-like"/>
</dbReference>
<dbReference type="PRINTS" id="PR01862">
    <property type="entry name" value="BCL2FAMILY"/>
</dbReference>
<dbReference type="InterPro" id="IPR046371">
    <property type="entry name" value="Bcl-2_BH1-3"/>
</dbReference>
<organism evidence="9 10">
    <name type="scientific">Porites lobata</name>
    <dbReference type="NCBI Taxonomy" id="104759"/>
    <lineage>
        <taxon>Eukaryota</taxon>
        <taxon>Metazoa</taxon>
        <taxon>Cnidaria</taxon>
        <taxon>Anthozoa</taxon>
        <taxon>Hexacorallia</taxon>
        <taxon>Scleractinia</taxon>
        <taxon>Fungiina</taxon>
        <taxon>Poritidae</taxon>
        <taxon>Porites</taxon>
    </lineage>
</organism>
<dbReference type="EMBL" id="CALNXK010000050">
    <property type="protein sequence ID" value="CAH3131820.1"/>
    <property type="molecule type" value="Genomic_DNA"/>
</dbReference>
<evidence type="ECO:0000313" key="9">
    <source>
        <dbReference type="EMBL" id="CAH3131820.1"/>
    </source>
</evidence>
<dbReference type="InterPro" id="IPR026298">
    <property type="entry name" value="Bcl-2_fam"/>
</dbReference>
<comment type="caution">
    <text evidence="9">The sequence shown here is derived from an EMBL/GenBank/DDBJ whole genome shotgun (WGS) entry which is preliminary data.</text>
</comment>
<evidence type="ECO:0000256" key="1">
    <source>
        <dbReference type="ARBA" id="ARBA00004308"/>
    </source>
</evidence>
<dbReference type="InterPro" id="IPR036834">
    <property type="entry name" value="Bcl-2-like_sf"/>
</dbReference>
<evidence type="ECO:0000313" key="10">
    <source>
        <dbReference type="Proteomes" id="UP001159405"/>
    </source>
</evidence>
<comment type="similarity">
    <text evidence="2">Belongs to the Bcl-2 family.</text>
</comment>
<keyword evidence="4" id="KW-0053">Apoptosis</keyword>
<evidence type="ECO:0000256" key="4">
    <source>
        <dbReference type="ARBA" id="ARBA00022703"/>
    </source>
</evidence>
<sequence>MESRHALARAEVSPTAQQGLVLAKDFISYRLGKGPLPTSNTAATLRKLADQIEEQYPSLLSHLCRKLNITRTTAYPTFVEIASEVFVDGINWGRIVALFAFGGKLALYCDQNQMTDLVASVTEWVGKYVGGLSEWIESNGGWEGLDKHFNDKGQDSAWWRGVFLTTLGLGTLAAFMYSR</sequence>
<dbReference type="Gene3D" id="1.10.437.10">
    <property type="entry name" value="Blc2-like"/>
    <property type="match status" value="1"/>
</dbReference>
<dbReference type="PROSITE" id="PS01080">
    <property type="entry name" value="BH1"/>
    <property type="match status" value="1"/>
</dbReference>
<dbReference type="CDD" id="cd06845">
    <property type="entry name" value="Bcl-2_like"/>
    <property type="match status" value="1"/>
</dbReference>
<dbReference type="Proteomes" id="UP001159405">
    <property type="component" value="Unassembled WGS sequence"/>
</dbReference>
<keyword evidence="3 7" id="KW-0812">Transmembrane</keyword>
<reference evidence="9 10" key="1">
    <citation type="submission" date="2022-05" db="EMBL/GenBank/DDBJ databases">
        <authorList>
            <consortium name="Genoscope - CEA"/>
            <person name="William W."/>
        </authorList>
    </citation>
    <scope>NUCLEOTIDE SEQUENCE [LARGE SCALE GENOMIC DNA]</scope>
</reference>
<dbReference type="InterPro" id="IPR020717">
    <property type="entry name" value="Bcl2_BH1_motif_CS"/>
</dbReference>
<dbReference type="PANTHER" id="PTHR11256:SF47">
    <property type="entry name" value="BCL-2-LIKE PROTEIN 10"/>
    <property type="match status" value="1"/>
</dbReference>
<evidence type="ECO:0000256" key="2">
    <source>
        <dbReference type="ARBA" id="ARBA00009458"/>
    </source>
</evidence>
<comment type="subcellular location">
    <subcellularLocation>
        <location evidence="1">Endomembrane system</location>
    </subcellularLocation>
</comment>
<evidence type="ECO:0000256" key="5">
    <source>
        <dbReference type="ARBA" id="ARBA00022989"/>
    </source>
</evidence>
<keyword evidence="10" id="KW-1185">Reference proteome</keyword>
<keyword evidence="6 7" id="KW-0472">Membrane</keyword>
<dbReference type="SMART" id="SM00337">
    <property type="entry name" value="BCL"/>
    <property type="match status" value="1"/>
</dbReference>
<dbReference type="SUPFAM" id="SSF56854">
    <property type="entry name" value="Bcl-2 inhibitors of programmed cell death"/>
    <property type="match status" value="1"/>
</dbReference>
<dbReference type="PROSITE" id="PS50062">
    <property type="entry name" value="BCL2_FAMILY"/>
    <property type="match status" value="1"/>
</dbReference>
<feature type="transmembrane region" description="Helical" evidence="7">
    <location>
        <begin position="157"/>
        <end position="177"/>
    </location>
</feature>
<gene>
    <name evidence="9" type="ORF">PLOB_00036292</name>
</gene>
<name>A0ABN8P3C4_9CNID</name>